<organism evidence="2 4">
    <name type="scientific">Pseudoalteromonas maricaloris</name>
    <dbReference type="NCBI Taxonomy" id="184924"/>
    <lineage>
        <taxon>Bacteria</taxon>
        <taxon>Pseudomonadati</taxon>
        <taxon>Pseudomonadota</taxon>
        <taxon>Gammaproteobacteria</taxon>
        <taxon>Alteromonadales</taxon>
        <taxon>Pseudoalteromonadaceae</taxon>
        <taxon>Pseudoalteromonas</taxon>
    </lineage>
</organism>
<proteinExistence type="predicted"/>
<evidence type="ECO:0000313" key="5">
    <source>
        <dbReference type="Proteomes" id="UP001304419"/>
    </source>
</evidence>
<keyword evidence="1" id="KW-0732">Signal</keyword>
<reference evidence="3 5" key="2">
    <citation type="submission" date="2023-10" db="EMBL/GenBank/DDBJ databases">
        <title>To unveil natural product biosynthetic capacity in Pseudoalteromonas.</title>
        <authorList>
            <person name="Wang J."/>
        </authorList>
    </citation>
    <scope>NUCLEOTIDE SEQUENCE [LARGE SCALE GENOMIC DNA]</scope>
    <source>
        <strain evidence="3 5">DSM 15914</strain>
    </source>
</reference>
<dbReference type="EMBL" id="WEIA01000020">
    <property type="protein sequence ID" value="NLR23843.1"/>
    <property type="molecule type" value="Genomic_DNA"/>
</dbReference>
<accession>A0A8I2KS89</accession>
<protein>
    <recommendedName>
        <fullName evidence="6">IgA Peptidase M64</fullName>
    </recommendedName>
</protein>
<feature type="signal peptide" evidence="1">
    <location>
        <begin position="1"/>
        <end position="27"/>
    </location>
</feature>
<dbReference type="AlphaFoldDB" id="A0A8I2KS89"/>
<dbReference type="RefSeq" id="WP_069020961.1">
    <property type="nucleotide sequence ID" value="NZ_CBCSDF010000023.1"/>
</dbReference>
<dbReference type="Proteomes" id="UP000646877">
    <property type="component" value="Unassembled WGS sequence"/>
</dbReference>
<evidence type="ECO:0000256" key="1">
    <source>
        <dbReference type="SAM" id="SignalP"/>
    </source>
</evidence>
<dbReference type="Proteomes" id="UP001304419">
    <property type="component" value="Chromosome 1"/>
</dbReference>
<name>A0A8I2KS89_9GAMM</name>
<keyword evidence="5" id="KW-1185">Reference proteome</keyword>
<sequence>MTNKTRAKHLFIFVLIGLLFSSSPNYAHLSIAQKSALVVANPNSYFAIAPVLEMSPSQASTQLVRAIADLKQPSWEFERLQRDLSAQEKNSTKLLLLDTWSRLNRQQRQQVSEQLISLGRYHLLYALSKRYALNPELTSLLAVWQGKSVTTFLNNPYLRQFHTLSERQHSSASCQFNLALIASDLDGLQRLQVLKHAYEQQPEPAKGVYCLSKPIYAANKLSCKRRRGFAMCDLRHEQGLSEYDHLVLMATEGLANVSGKHMTLTATSTYNTLIHELMHFSGFEDEYPIPAQKAKWLCATSGQKAPNLYVGDQAPSNWVPSRTCELGKLSSYKPSNSHSLLEYQSIKLDENYRKRWLAVLNSRRLEDKIAVNSAE</sequence>
<evidence type="ECO:0000313" key="2">
    <source>
        <dbReference type="EMBL" id="NLR23843.1"/>
    </source>
</evidence>
<evidence type="ECO:0008006" key="6">
    <source>
        <dbReference type="Google" id="ProtNLM"/>
    </source>
</evidence>
<evidence type="ECO:0000313" key="4">
    <source>
        <dbReference type="Proteomes" id="UP000646877"/>
    </source>
</evidence>
<dbReference type="EMBL" id="CP137578">
    <property type="protein sequence ID" value="WOX29664.1"/>
    <property type="molecule type" value="Genomic_DNA"/>
</dbReference>
<gene>
    <name evidence="2" type="ORF">F9Y85_21500</name>
    <name evidence="3" type="ORF">R5H13_05215</name>
</gene>
<evidence type="ECO:0000313" key="3">
    <source>
        <dbReference type="EMBL" id="WOX29664.1"/>
    </source>
</evidence>
<reference evidence="2" key="1">
    <citation type="submission" date="2019-10" db="EMBL/GenBank/DDBJ databases">
        <authorList>
            <person name="Paulsen S."/>
        </authorList>
    </citation>
    <scope>NUCLEOTIDE SEQUENCE</scope>
    <source>
        <strain evidence="2">LMG 19692</strain>
    </source>
</reference>
<feature type="chain" id="PRO_5034820393" description="IgA Peptidase M64" evidence="1">
    <location>
        <begin position="28"/>
        <end position="375"/>
    </location>
</feature>